<dbReference type="EMBL" id="RJKL01000001">
    <property type="protein sequence ID" value="ROP32058.1"/>
    <property type="molecule type" value="Genomic_DNA"/>
</dbReference>
<reference evidence="2 3" key="1">
    <citation type="submission" date="2018-11" db="EMBL/GenBank/DDBJ databases">
        <title>Sequencing the genomes of 1000 actinobacteria strains.</title>
        <authorList>
            <person name="Klenk H.-P."/>
        </authorList>
    </citation>
    <scope>NUCLEOTIDE SEQUENCE [LARGE SCALE GENOMIC DNA]</scope>
    <source>
        <strain evidence="2 3">DSM 43634</strain>
    </source>
</reference>
<dbReference type="OrthoDB" id="3637162at2"/>
<evidence type="ECO:0000313" key="2">
    <source>
        <dbReference type="EMBL" id="ROP32058.1"/>
    </source>
</evidence>
<comment type="caution">
    <text evidence="2">The sequence shown here is derived from an EMBL/GenBank/DDBJ whole genome shotgun (WGS) entry which is preliminary data.</text>
</comment>
<dbReference type="AlphaFoldDB" id="A0A3N1GPC9"/>
<gene>
    <name evidence="2" type="ORF">EDD30_4988</name>
</gene>
<organism evidence="2 3">
    <name type="scientific">Couchioplanes caeruleus</name>
    <dbReference type="NCBI Taxonomy" id="56438"/>
    <lineage>
        <taxon>Bacteria</taxon>
        <taxon>Bacillati</taxon>
        <taxon>Actinomycetota</taxon>
        <taxon>Actinomycetes</taxon>
        <taxon>Micromonosporales</taxon>
        <taxon>Micromonosporaceae</taxon>
        <taxon>Couchioplanes</taxon>
    </lineage>
</organism>
<dbReference type="Proteomes" id="UP000271683">
    <property type="component" value="Unassembled WGS sequence"/>
</dbReference>
<feature type="region of interest" description="Disordered" evidence="1">
    <location>
        <begin position="218"/>
        <end position="316"/>
    </location>
</feature>
<evidence type="ECO:0000313" key="3">
    <source>
        <dbReference type="Proteomes" id="UP000271683"/>
    </source>
</evidence>
<sequence length="316" mass="32364">MTVTNRNDFPVRITSISPGGGRVTADPAHRDAGCLQTGVLVSADVLAVSWKVPKNSIGVRPRPCDVGVSMSGVRAVYRFLRYRLPIAGAALVEAPAATLPGGEPRSTADGLLVRGPRIEWDRVEIAADTPVQRYLVSRHLGPVTQLACDIPVDRHSCVDEHPRAGCLVTYSVVAAHGAFWTGPAGRHSPPIPLPGEPAPVVVDGVVVLPGAGDGRVPPPLGSGAAAPAGAGAADDAGAVAGPATPAPVPVPTDSEPAPAIVPPAPPEPEQGTTAAPVEPPTDHQPSPSEMPVAEEETADQKSVEVHKSLVVSRETP</sequence>
<feature type="compositionally biased region" description="Low complexity" evidence="1">
    <location>
        <begin position="221"/>
        <end position="243"/>
    </location>
</feature>
<accession>A0A3N1GPC9</accession>
<feature type="compositionally biased region" description="Pro residues" evidence="1">
    <location>
        <begin position="259"/>
        <end position="268"/>
    </location>
</feature>
<evidence type="ECO:0000256" key="1">
    <source>
        <dbReference type="SAM" id="MobiDB-lite"/>
    </source>
</evidence>
<proteinExistence type="predicted"/>
<name>A0A3N1GPC9_9ACTN</name>
<feature type="compositionally biased region" description="Basic and acidic residues" evidence="1">
    <location>
        <begin position="298"/>
        <end position="307"/>
    </location>
</feature>
<protein>
    <submittedName>
        <fullName evidence="2">Uncharacterized protein</fullName>
    </submittedName>
</protein>